<dbReference type="GO" id="GO:0006897">
    <property type="term" value="P:endocytosis"/>
    <property type="evidence" value="ECO:0007669"/>
    <property type="project" value="TreeGrafter"/>
</dbReference>
<evidence type="ECO:0000259" key="8">
    <source>
        <dbReference type="PROSITE" id="PS51718"/>
    </source>
</evidence>
<dbReference type="PANTHER" id="PTHR11566">
    <property type="entry name" value="DYNAMIN"/>
    <property type="match status" value="1"/>
</dbReference>
<reference evidence="9 10" key="1">
    <citation type="journal article" date="2020" name="Genome Biol. Evol.">
        <title>A new high-quality draft genome assembly of the Chinese cordyceps Ophiocordyceps sinensis.</title>
        <authorList>
            <person name="Shu R."/>
            <person name="Zhang J."/>
            <person name="Meng Q."/>
            <person name="Zhang H."/>
            <person name="Zhou G."/>
            <person name="Li M."/>
            <person name="Wu P."/>
            <person name="Zhao Y."/>
            <person name="Chen C."/>
            <person name="Qin Q."/>
        </authorList>
    </citation>
    <scope>NUCLEOTIDE SEQUENCE [LARGE SCALE GENOMIC DNA]</scope>
    <source>
        <strain evidence="9 10">IOZ07</strain>
    </source>
</reference>
<feature type="region of interest" description="Disordered" evidence="6">
    <location>
        <begin position="538"/>
        <end position="565"/>
    </location>
</feature>
<proteinExistence type="inferred from homology"/>
<dbReference type="GO" id="GO:0007033">
    <property type="term" value="P:vacuole organization"/>
    <property type="evidence" value="ECO:0007669"/>
    <property type="project" value="UniProtKB-ARBA"/>
</dbReference>
<dbReference type="FunFam" id="3.40.50.300:FF:000473">
    <property type="entry name" value="Vacuolar sorting-associated 1 protein"/>
    <property type="match status" value="1"/>
</dbReference>
<dbReference type="GO" id="GO:0016559">
    <property type="term" value="P:peroxisome fission"/>
    <property type="evidence" value="ECO:0007669"/>
    <property type="project" value="TreeGrafter"/>
</dbReference>
<dbReference type="CDD" id="cd08771">
    <property type="entry name" value="DLP_1"/>
    <property type="match status" value="1"/>
</dbReference>
<dbReference type="GO" id="GO:0005874">
    <property type="term" value="C:microtubule"/>
    <property type="evidence" value="ECO:0007669"/>
    <property type="project" value="TreeGrafter"/>
</dbReference>
<comment type="similarity">
    <text evidence="5">Belongs to the TRAFAC class dynamin-like GTPase superfamily. Dynamin/Fzo/YdjA family.</text>
</comment>
<dbReference type="SMART" id="SM00053">
    <property type="entry name" value="DYNc"/>
    <property type="match status" value="1"/>
</dbReference>
<dbReference type="PANTHER" id="PTHR11566:SF220">
    <property type="entry name" value="VACUOLAR PROTEIN SORTING-ASSOCIATED PROTEIN 1"/>
    <property type="match status" value="1"/>
</dbReference>
<evidence type="ECO:0000313" key="10">
    <source>
        <dbReference type="Proteomes" id="UP000557566"/>
    </source>
</evidence>
<dbReference type="InterPro" id="IPR027417">
    <property type="entry name" value="P-loop_NTPase"/>
</dbReference>
<keyword evidence="2 5" id="KW-0342">GTP-binding</keyword>
<protein>
    <recommendedName>
        <fullName evidence="4">Vacuolar protein sorting-associated protein 1</fullName>
    </recommendedName>
</protein>
<dbReference type="GO" id="GO:0048312">
    <property type="term" value="P:intracellular distribution of mitochondria"/>
    <property type="evidence" value="ECO:0007669"/>
    <property type="project" value="TreeGrafter"/>
</dbReference>
<dbReference type="PROSITE" id="PS00410">
    <property type="entry name" value="G_DYNAMIN_1"/>
    <property type="match status" value="1"/>
</dbReference>
<feature type="compositionally biased region" description="Polar residues" evidence="6">
    <location>
        <begin position="550"/>
        <end position="562"/>
    </location>
</feature>
<dbReference type="PROSITE" id="PS51718">
    <property type="entry name" value="G_DYNAMIN_2"/>
    <property type="match status" value="1"/>
</dbReference>
<evidence type="ECO:0000256" key="1">
    <source>
        <dbReference type="ARBA" id="ARBA00022741"/>
    </source>
</evidence>
<dbReference type="GO" id="GO:0008017">
    <property type="term" value="F:microtubule binding"/>
    <property type="evidence" value="ECO:0007669"/>
    <property type="project" value="TreeGrafter"/>
</dbReference>
<evidence type="ECO:0000256" key="5">
    <source>
        <dbReference type="RuleBase" id="RU003932"/>
    </source>
</evidence>
<feature type="domain" description="GED" evidence="7">
    <location>
        <begin position="611"/>
        <end position="698"/>
    </location>
</feature>
<accession>A0A8H4PSI8</accession>
<dbReference type="EMBL" id="JAAVMX010000004">
    <property type="protein sequence ID" value="KAF4509602.1"/>
    <property type="molecule type" value="Genomic_DNA"/>
</dbReference>
<dbReference type="InterPro" id="IPR022812">
    <property type="entry name" value="Dynamin"/>
</dbReference>
<dbReference type="GO" id="GO:0000266">
    <property type="term" value="P:mitochondrial fission"/>
    <property type="evidence" value="ECO:0007669"/>
    <property type="project" value="TreeGrafter"/>
</dbReference>
<dbReference type="Pfam" id="PF01031">
    <property type="entry name" value="Dynamin_M"/>
    <property type="match status" value="1"/>
</dbReference>
<gene>
    <name evidence="9" type="ORF">G6O67_003758</name>
</gene>
<keyword evidence="10" id="KW-1185">Reference proteome</keyword>
<dbReference type="InterPro" id="IPR000375">
    <property type="entry name" value="Dynamin_stalk"/>
</dbReference>
<name>A0A8H4PSI8_9HYPO</name>
<dbReference type="Gene3D" id="1.20.120.1240">
    <property type="entry name" value="Dynamin, middle domain"/>
    <property type="match status" value="1"/>
</dbReference>
<evidence type="ECO:0000256" key="3">
    <source>
        <dbReference type="ARBA" id="ARBA00023175"/>
    </source>
</evidence>
<feature type="domain" description="Dynamin-type G" evidence="8">
    <location>
        <begin position="35"/>
        <end position="322"/>
    </location>
</feature>
<dbReference type="AlphaFoldDB" id="A0A8H4PSI8"/>
<evidence type="ECO:0000256" key="4">
    <source>
        <dbReference type="ARBA" id="ARBA00073589"/>
    </source>
</evidence>
<comment type="caution">
    <text evidence="9">The sequence shown here is derived from an EMBL/GenBank/DDBJ whole genome shotgun (WGS) entry which is preliminary data.</text>
</comment>
<evidence type="ECO:0000256" key="2">
    <source>
        <dbReference type="ARBA" id="ARBA00023134"/>
    </source>
</evidence>
<keyword evidence="1 5" id="KW-0547">Nucleotide-binding</keyword>
<dbReference type="InterPro" id="IPR045063">
    <property type="entry name" value="Dynamin_N"/>
</dbReference>
<dbReference type="GO" id="GO:0016020">
    <property type="term" value="C:membrane"/>
    <property type="evidence" value="ECO:0007669"/>
    <property type="project" value="TreeGrafter"/>
</dbReference>
<dbReference type="Pfam" id="PF00350">
    <property type="entry name" value="Dynamin_N"/>
    <property type="match status" value="1"/>
</dbReference>
<dbReference type="GO" id="GO:0003924">
    <property type="term" value="F:GTPase activity"/>
    <property type="evidence" value="ECO:0007669"/>
    <property type="project" value="InterPro"/>
</dbReference>
<dbReference type="PRINTS" id="PR00195">
    <property type="entry name" value="DYNAMIN"/>
</dbReference>
<dbReference type="GO" id="GO:0005525">
    <property type="term" value="F:GTP binding"/>
    <property type="evidence" value="ECO:0007669"/>
    <property type="project" value="UniProtKB-KW"/>
</dbReference>
<evidence type="ECO:0000313" key="9">
    <source>
        <dbReference type="EMBL" id="KAF4509602.1"/>
    </source>
</evidence>
<dbReference type="SUPFAM" id="SSF52540">
    <property type="entry name" value="P-loop containing nucleoside triphosphate hydrolases"/>
    <property type="match status" value="1"/>
</dbReference>
<dbReference type="Pfam" id="PF02212">
    <property type="entry name" value="GED"/>
    <property type="match status" value="1"/>
</dbReference>
<keyword evidence="3" id="KW-0505">Motor protein</keyword>
<dbReference type="InterPro" id="IPR001401">
    <property type="entry name" value="Dynamin_GTPase"/>
</dbReference>
<dbReference type="InterPro" id="IPR020850">
    <property type="entry name" value="GED_dom"/>
</dbReference>
<dbReference type="InterPro" id="IPR019762">
    <property type="entry name" value="Dynamin_GTPase_CS"/>
</dbReference>
<dbReference type="SMART" id="SM00302">
    <property type="entry name" value="GED"/>
    <property type="match status" value="1"/>
</dbReference>
<dbReference type="PROSITE" id="PS51388">
    <property type="entry name" value="GED"/>
    <property type="match status" value="1"/>
</dbReference>
<dbReference type="GO" id="GO:0005777">
    <property type="term" value="C:peroxisome"/>
    <property type="evidence" value="ECO:0007669"/>
    <property type="project" value="TreeGrafter"/>
</dbReference>
<evidence type="ECO:0000256" key="6">
    <source>
        <dbReference type="SAM" id="MobiDB-lite"/>
    </source>
</evidence>
<evidence type="ECO:0000259" key="7">
    <source>
        <dbReference type="PROSITE" id="PS51388"/>
    </source>
</evidence>
<organism evidence="9 10">
    <name type="scientific">Ophiocordyceps sinensis</name>
    <dbReference type="NCBI Taxonomy" id="72228"/>
    <lineage>
        <taxon>Eukaryota</taxon>
        <taxon>Fungi</taxon>
        <taxon>Dikarya</taxon>
        <taxon>Ascomycota</taxon>
        <taxon>Pezizomycotina</taxon>
        <taxon>Sordariomycetes</taxon>
        <taxon>Hypocreomycetidae</taxon>
        <taxon>Hypocreales</taxon>
        <taxon>Ophiocordycipitaceae</taxon>
        <taxon>Ophiocordyceps</taxon>
    </lineage>
</organism>
<dbReference type="InterPro" id="IPR003130">
    <property type="entry name" value="GED"/>
</dbReference>
<dbReference type="Gene3D" id="3.40.50.300">
    <property type="entry name" value="P-loop containing nucleotide triphosphate hydrolases"/>
    <property type="match status" value="1"/>
</dbReference>
<dbReference type="OrthoDB" id="5061070at2759"/>
<dbReference type="InterPro" id="IPR030381">
    <property type="entry name" value="G_DYNAMIN_dom"/>
</dbReference>
<sequence>MSGSLSSPGGISDPALIQLVNKLQDVFATVGVNNPIDLPQIAVVGSQSSGKSSVLENIVGRDFLPRGTGICTRRPLVLQLINRPAQSNGVSEDEVSTANDKAANADEWGEFLHIPGQKYYDFHKIREEIARETEAKVGKNAGISPAPINLRIYSPNVLTLTLVDLPGLTKVPVGDQPRDIERQIREMVLKYIGKSNAIVLAVTAANIDLANSDGLKLAREVDPEGQRTIGVLTKVDLMDDGTDVIDILSNRVIPLRLGYVPVVNRGQRDIDNKKAINVALEAEKAFFDNHKAYRNKSSYCGTPYLARKLNLILMMHIKQTLPDIKARIASSLQKYSSELESLGPSMLGNSANIVLNIITEFTNEWRTVLDGNNTELSSSELSGGARISFVFHELYSNGVKALDPFDVVKDVDIRTILYNSSGSSPALFVGTTAFELIVKQQIKRLEDPSLKCVSLVYDELVRILSQLLGKQLFRRYPQLKEKMHGVVIGFFKKAMEPTNKLVRDLVSMESCYINTGHPDFLNGHRAMAVVNERYNPKPVQVDPKSGKPMPQSSTPARTTSPTVLDMEGGTNSGFFGSFFAAKNKKRAAAMEAPPPTLKASGTLSERENIEVEVIKLLISSYYNIVKRTMIDMVPKAVMLNLVEFTKDEMQRELLENMYRTDTLDDLLKESDFTIRRRKECHQMVESLSRASEIVSQVQ</sequence>
<dbReference type="Proteomes" id="UP000557566">
    <property type="component" value="Unassembled WGS sequence"/>
</dbReference>